<dbReference type="PROSITE" id="PS51257">
    <property type="entry name" value="PROKAR_LIPOPROTEIN"/>
    <property type="match status" value="1"/>
</dbReference>
<feature type="chain" id="PRO_5018717822" description="Lipocalin-like domain-containing protein" evidence="1">
    <location>
        <begin position="19"/>
        <end position="343"/>
    </location>
</feature>
<dbReference type="AlphaFoldDB" id="A0A3Q9IS05"/>
<dbReference type="CDD" id="cd12105">
    <property type="entry name" value="HmuY"/>
    <property type="match status" value="1"/>
</dbReference>
<feature type="signal peptide" evidence="1">
    <location>
        <begin position="1"/>
        <end position="18"/>
    </location>
</feature>
<dbReference type="InterPro" id="IPR025921">
    <property type="entry name" value="HmuY"/>
</dbReference>
<sequence>MKKMNWFLVVYVVGACFASCTKNNNGDSWIGKSVTVDCDPYNAWSYFSFKEGKTVKTLNVKSMEGAVAGVYYGDLSSNTLIKNTDSLLMVINEGIGDTVVISFPACKIGAMSGTETTNASFSLKAIAKKEGNIWKISSEKSVVAMEKENATSTDYYMSINGTIGTTKNADFDLALYMNVKAMEDGGMQMNMGGDLVGKSTGKTYGVDGDETSFEWDLAFHRYDIKTNGGAAIMLQTSDLESVTSADVTGESFTSDVDGEVMVDMSGMMTGFIGYQPTKVNEVLAKWVTATPTGSMPPYTYKINGKVFVVKTADGKYAKLRFTDMSDATGKNEAATFDYEYPLK</sequence>
<accession>A0A3Q9IS05</accession>
<evidence type="ECO:0008006" key="4">
    <source>
        <dbReference type="Google" id="ProtNLM"/>
    </source>
</evidence>
<evidence type="ECO:0000313" key="3">
    <source>
        <dbReference type="Proteomes" id="UP000270673"/>
    </source>
</evidence>
<protein>
    <recommendedName>
        <fullName evidence="4">Lipocalin-like domain-containing protein</fullName>
    </recommendedName>
</protein>
<organism evidence="2 3">
    <name type="scientific">Butyricimonas faecalis</name>
    <dbReference type="NCBI Taxonomy" id="2093856"/>
    <lineage>
        <taxon>Bacteria</taxon>
        <taxon>Pseudomonadati</taxon>
        <taxon>Bacteroidota</taxon>
        <taxon>Bacteroidia</taxon>
        <taxon>Bacteroidales</taxon>
        <taxon>Odoribacteraceae</taxon>
        <taxon>Butyricimonas</taxon>
    </lineage>
</organism>
<dbReference type="Pfam" id="PF14064">
    <property type="entry name" value="HmuY"/>
    <property type="match status" value="1"/>
</dbReference>
<dbReference type="OrthoDB" id="1093440at2"/>
<proteinExistence type="predicted"/>
<keyword evidence="3" id="KW-1185">Reference proteome</keyword>
<evidence type="ECO:0000313" key="2">
    <source>
        <dbReference type="EMBL" id="AZS30488.1"/>
    </source>
</evidence>
<dbReference type="RefSeq" id="WP_127075242.1">
    <property type="nucleotide sequence ID" value="NZ_CP032819.1"/>
</dbReference>
<name>A0A3Q9IS05_9BACT</name>
<evidence type="ECO:0000256" key="1">
    <source>
        <dbReference type="SAM" id="SignalP"/>
    </source>
</evidence>
<dbReference type="Proteomes" id="UP000270673">
    <property type="component" value="Chromosome"/>
</dbReference>
<keyword evidence="1" id="KW-0732">Signal</keyword>
<dbReference type="EMBL" id="CP032819">
    <property type="protein sequence ID" value="AZS30488.1"/>
    <property type="molecule type" value="Genomic_DNA"/>
</dbReference>
<gene>
    <name evidence="2" type="ORF">D8S85_13645</name>
</gene>
<reference evidence="2 3" key="1">
    <citation type="submission" date="2018-10" db="EMBL/GenBank/DDBJ databases">
        <title>Butyricimonas faecalis sp. nov., isolated from human faeces and emended description of the genus Butyricimonas.</title>
        <authorList>
            <person name="Le Roy T."/>
            <person name="Van der Smissen P."/>
            <person name="Paquot A."/>
            <person name="Delzenne N."/>
            <person name="Muccioli G."/>
            <person name="Collet J.-F."/>
            <person name="Cani P.D."/>
        </authorList>
    </citation>
    <scope>NUCLEOTIDE SEQUENCE [LARGE SCALE GENOMIC DNA]</scope>
    <source>
        <strain evidence="2 3">H184</strain>
    </source>
</reference>
<dbReference type="KEGG" id="buy:D8S85_13645"/>